<evidence type="ECO:0000256" key="7">
    <source>
        <dbReference type="HAMAP-Rule" id="MF_00017"/>
    </source>
</evidence>
<dbReference type="PANTHER" id="PTHR30446:SF0">
    <property type="entry name" value="RECOMBINATION PROTEIN RECR"/>
    <property type="match status" value="1"/>
</dbReference>
<dbReference type="InterPro" id="IPR006171">
    <property type="entry name" value="TOPRIM_dom"/>
</dbReference>
<evidence type="ECO:0000256" key="2">
    <source>
        <dbReference type="ARBA" id="ARBA00022763"/>
    </source>
</evidence>
<evidence type="ECO:0000256" key="6">
    <source>
        <dbReference type="ARBA" id="ARBA00023204"/>
    </source>
</evidence>
<comment type="similarity">
    <text evidence="7">Belongs to the RecR family.</text>
</comment>
<dbReference type="Proteomes" id="UP000230353">
    <property type="component" value="Unassembled WGS sequence"/>
</dbReference>
<dbReference type="InterPro" id="IPR000093">
    <property type="entry name" value="DNA_Rcmb_RecR"/>
</dbReference>
<organism evidence="9 10">
    <name type="scientific">Candidatus Tagabacteria bacterium CG09_land_8_20_14_0_10_41_14</name>
    <dbReference type="NCBI Taxonomy" id="1975021"/>
    <lineage>
        <taxon>Bacteria</taxon>
        <taxon>Candidatus Tagaibacteriota</taxon>
    </lineage>
</organism>
<dbReference type="Gene3D" id="1.10.8.420">
    <property type="entry name" value="RecR Domain 1"/>
    <property type="match status" value="1"/>
</dbReference>
<evidence type="ECO:0000256" key="1">
    <source>
        <dbReference type="ARBA" id="ARBA00022723"/>
    </source>
</evidence>
<dbReference type="EMBL" id="PEZL01000002">
    <property type="protein sequence ID" value="PIS13739.1"/>
    <property type="molecule type" value="Genomic_DNA"/>
</dbReference>
<dbReference type="SUPFAM" id="SSF111304">
    <property type="entry name" value="Recombination protein RecR"/>
    <property type="match status" value="1"/>
</dbReference>
<keyword evidence="3 7" id="KW-0863">Zinc-finger</keyword>
<dbReference type="PROSITE" id="PS50880">
    <property type="entry name" value="TOPRIM"/>
    <property type="match status" value="1"/>
</dbReference>
<keyword evidence="1 7" id="KW-0479">Metal-binding</keyword>
<dbReference type="Pfam" id="PF21176">
    <property type="entry name" value="RecR_HhH"/>
    <property type="match status" value="1"/>
</dbReference>
<dbReference type="AlphaFoldDB" id="A0A2H0WP88"/>
<name>A0A2H0WP88_9BACT</name>
<comment type="function">
    <text evidence="7">May play a role in DNA repair. It seems to be involved in an RecBC-independent recombinational process of DNA repair. It may act with RecF and RecO.</text>
</comment>
<dbReference type="GO" id="GO:0006310">
    <property type="term" value="P:DNA recombination"/>
    <property type="evidence" value="ECO:0007669"/>
    <property type="project" value="UniProtKB-UniRule"/>
</dbReference>
<keyword evidence="4 7" id="KW-0862">Zinc</keyword>
<keyword evidence="6 7" id="KW-0234">DNA repair</keyword>
<dbReference type="GO" id="GO:0008270">
    <property type="term" value="F:zinc ion binding"/>
    <property type="evidence" value="ECO:0007669"/>
    <property type="project" value="UniProtKB-KW"/>
</dbReference>
<proteinExistence type="inferred from homology"/>
<accession>A0A2H0WP88</accession>
<comment type="caution">
    <text evidence="9">The sequence shown here is derived from an EMBL/GenBank/DDBJ whole genome shotgun (WGS) entry which is preliminary data.</text>
</comment>
<sequence>MNHTIQKLTEYFEKFPGIGPRQARRFVYSLLNKDEKYLAGLVKIISTLKQEVARCSSCNRFFNTGIEGQNEKCSICLNPNRQKDILLITEKDVDLENIEKAGFYNGSYYILGGLINSFGGELPKEIKMKELFEKVKKSAVSDNLKEIILAFAATPEGENTTRYTEKILEPIIKKMPIKISRLGRGLSTGTELEYADNETIRNALEKRN</sequence>
<dbReference type="HAMAP" id="MF_00017">
    <property type="entry name" value="RecR"/>
    <property type="match status" value="1"/>
</dbReference>
<gene>
    <name evidence="7" type="primary">recR</name>
    <name evidence="9" type="ORF">COT67_00085</name>
</gene>
<dbReference type="InterPro" id="IPR023627">
    <property type="entry name" value="Rcmb_RecR"/>
</dbReference>
<protein>
    <recommendedName>
        <fullName evidence="7">Recombination protein RecR</fullName>
    </recommendedName>
</protein>
<dbReference type="Pfam" id="PF13662">
    <property type="entry name" value="Toprim_4"/>
    <property type="match status" value="1"/>
</dbReference>
<keyword evidence="5 7" id="KW-0233">DNA recombination</keyword>
<evidence type="ECO:0000259" key="8">
    <source>
        <dbReference type="PROSITE" id="PS50880"/>
    </source>
</evidence>
<dbReference type="GO" id="GO:0003677">
    <property type="term" value="F:DNA binding"/>
    <property type="evidence" value="ECO:0007669"/>
    <property type="project" value="UniProtKB-UniRule"/>
</dbReference>
<dbReference type="Gene3D" id="3.40.1360.10">
    <property type="match status" value="1"/>
</dbReference>
<keyword evidence="2 7" id="KW-0227">DNA damage</keyword>
<dbReference type="Pfam" id="PF21175">
    <property type="entry name" value="RecR_C"/>
    <property type="match status" value="1"/>
</dbReference>
<dbReference type="GO" id="GO:0006281">
    <property type="term" value="P:DNA repair"/>
    <property type="evidence" value="ECO:0007669"/>
    <property type="project" value="UniProtKB-UniRule"/>
</dbReference>
<comment type="caution">
    <text evidence="7">Lacks conserved residue(s) required for the propagation of feature annotation.</text>
</comment>
<evidence type="ECO:0000313" key="9">
    <source>
        <dbReference type="EMBL" id="PIS13739.1"/>
    </source>
</evidence>
<evidence type="ECO:0000313" key="10">
    <source>
        <dbReference type="Proteomes" id="UP000230353"/>
    </source>
</evidence>
<reference evidence="10" key="1">
    <citation type="submission" date="2017-09" db="EMBL/GenBank/DDBJ databases">
        <title>Depth-based differentiation of microbial function through sediment-hosted aquifers and enrichment of novel symbionts in the deep terrestrial subsurface.</title>
        <authorList>
            <person name="Probst A.J."/>
            <person name="Ladd B."/>
            <person name="Jarett J.K."/>
            <person name="Geller-Mcgrath D.E."/>
            <person name="Sieber C.M.K."/>
            <person name="Emerson J.B."/>
            <person name="Anantharaman K."/>
            <person name="Thomas B.C."/>
            <person name="Malmstrom R."/>
            <person name="Stieglmeier M."/>
            <person name="Klingl A."/>
            <person name="Woyke T."/>
            <person name="Ryan C.M."/>
            <person name="Banfield J.F."/>
        </authorList>
    </citation>
    <scope>NUCLEOTIDE SEQUENCE [LARGE SCALE GENOMIC DNA]</scope>
</reference>
<evidence type="ECO:0000256" key="3">
    <source>
        <dbReference type="ARBA" id="ARBA00022771"/>
    </source>
</evidence>
<evidence type="ECO:0000256" key="5">
    <source>
        <dbReference type="ARBA" id="ARBA00023172"/>
    </source>
</evidence>
<dbReference type="PANTHER" id="PTHR30446">
    <property type="entry name" value="RECOMBINATION PROTEIN RECR"/>
    <property type="match status" value="1"/>
</dbReference>
<feature type="domain" description="Toprim" evidence="8">
    <location>
        <begin position="84"/>
        <end position="187"/>
    </location>
</feature>
<evidence type="ECO:0000256" key="4">
    <source>
        <dbReference type="ARBA" id="ARBA00022833"/>
    </source>
</evidence>